<dbReference type="Gene3D" id="1.20.1250.20">
    <property type="entry name" value="MFS general substrate transporter like domains"/>
    <property type="match status" value="1"/>
</dbReference>
<comment type="subcellular location">
    <subcellularLocation>
        <location evidence="1">Membrane</location>
        <topology evidence="1">Multi-pass membrane protein</topology>
    </subcellularLocation>
</comment>
<dbReference type="RefSeq" id="WP_311425429.1">
    <property type="nucleotide sequence ID" value="NZ_JAVREH010000084.1"/>
</dbReference>
<evidence type="ECO:0000256" key="4">
    <source>
        <dbReference type="ARBA" id="ARBA00023136"/>
    </source>
</evidence>
<name>A0ABU2JH37_9ACTN</name>
<protein>
    <submittedName>
        <fullName evidence="6">MFS transporter</fullName>
    </submittedName>
</protein>
<feature type="transmembrane region" description="Helical" evidence="5">
    <location>
        <begin position="259"/>
        <end position="279"/>
    </location>
</feature>
<dbReference type="EMBL" id="JAVREH010000084">
    <property type="protein sequence ID" value="MDT0264290.1"/>
    <property type="molecule type" value="Genomic_DNA"/>
</dbReference>
<evidence type="ECO:0000256" key="1">
    <source>
        <dbReference type="ARBA" id="ARBA00004141"/>
    </source>
</evidence>
<feature type="transmembrane region" description="Helical" evidence="5">
    <location>
        <begin position="226"/>
        <end position="247"/>
    </location>
</feature>
<feature type="transmembrane region" description="Helical" evidence="5">
    <location>
        <begin position="376"/>
        <end position="397"/>
    </location>
</feature>
<evidence type="ECO:0000256" key="5">
    <source>
        <dbReference type="SAM" id="Phobius"/>
    </source>
</evidence>
<proteinExistence type="predicted"/>
<evidence type="ECO:0000313" key="6">
    <source>
        <dbReference type="EMBL" id="MDT0264290.1"/>
    </source>
</evidence>
<dbReference type="InterPro" id="IPR051788">
    <property type="entry name" value="MFS_Transporter"/>
</dbReference>
<evidence type="ECO:0000256" key="3">
    <source>
        <dbReference type="ARBA" id="ARBA00022989"/>
    </source>
</evidence>
<dbReference type="Pfam" id="PF07690">
    <property type="entry name" value="MFS_1"/>
    <property type="match status" value="1"/>
</dbReference>
<feature type="transmembrane region" description="Helical" evidence="5">
    <location>
        <begin position="174"/>
        <end position="191"/>
    </location>
</feature>
<dbReference type="Proteomes" id="UP001183176">
    <property type="component" value="Unassembled WGS sequence"/>
</dbReference>
<sequence>MTSAATAPAMLAARSRSATRATAAAFVSVGAASASWTSRIPQIRASLHLSPAQVGVVLLAIAVGSLVSLPCGGVIVHRYTSRRTVAAMAVLLGGGLSIACVGYHAGIAAVIVGFFLVGFAVGAWNVAMNVQGAIVERHLGRAVMSRFHAGYSIGTVGGAVIGAVAVLLKVPVTVHLLGVAVLTAGLVPWAVRGFVADTDAPATDAARSDAGGVRSRLLARWTEPRTLLIGLFVLAIGFAEGSGYDWINIAFIDSYHVPAAVGTLGLATFLAAMTAGRWFGPTVLDRYGRVAVLRGLALSAFTGLLLFIFSPAAALAFLGVTLWGLGASLGFPVGMSAAADDPSAAAARVSVVASMAYCSFLCGPPLIGLLGDHVTVLRALVVVAGLAAVSAGIAGAVRPLPYTRLDNPTTDR</sequence>
<feature type="transmembrane region" description="Helical" evidence="5">
    <location>
        <begin position="291"/>
        <end position="309"/>
    </location>
</feature>
<dbReference type="InterPro" id="IPR036259">
    <property type="entry name" value="MFS_trans_sf"/>
</dbReference>
<dbReference type="InterPro" id="IPR011701">
    <property type="entry name" value="MFS"/>
</dbReference>
<dbReference type="PANTHER" id="PTHR23514">
    <property type="entry name" value="BYPASS OF STOP CODON PROTEIN 6"/>
    <property type="match status" value="1"/>
</dbReference>
<feature type="transmembrane region" description="Helical" evidence="5">
    <location>
        <begin position="110"/>
        <end position="128"/>
    </location>
</feature>
<keyword evidence="4 5" id="KW-0472">Membrane</keyword>
<feature type="transmembrane region" description="Helical" evidence="5">
    <location>
        <begin position="85"/>
        <end position="104"/>
    </location>
</feature>
<keyword evidence="2 5" id="KW-0812">Transmembrane</keyword>
<feature type="transmembrane region" description="Helical" evidence="5">
    <location>
        <begin position="149"/>
        <end position="168"/>
    </location>
</feature>
<keyword evidence="7" id="KW-1185">Reference proteome</keyword>
<feature type="transmembrane region" description="Helical" evidence="5">
    <location>
        <begin position="351"/>
        <end position="370"/>
    </location>
</feature>
<evidence type="ECO:0000256" key="2">
    <source>
        <dbReference type="ARBA" id="ARBA00022692"/>
    </source>
</evidence>
<organism evidence="6 7">
    <name type="scientific">Jatrophihabitans lederbergiae</name>
    <dbReference type="NCBI Taxonomy" id="3075547"/>
    <lineage>
        <taxon>Bacteria</taxon>
        <taxon>Bacillati</taxon>
        <taxon>Actinomycetota</taxon>
        <taxon>Actinomycetes</taxon>
        <taxon>Jatrophihabitantales</taxon>
        <taxon>Jatrophihabitantaceae</taxon>
        <taxon>Jatrophihabitans</taxon>
    </lineage>
</organism>
<accession>A0ABU2JH37</accession>
<reference evidence="7" key="1">
    <citation type="submission" date="2023-07" db="EMBL/GenBank/DDBJ databases">
        <title>30 novel species of actinomycetes from the DSMZ collection.</title>
        <authorList>
            <person name="Nouioui I."/>
        </authorList>
    </citation>
    <scope>NUCLEOTIDE SEQUENCE [LARGE SCALE GENOMIC DNA]</scope>
    <source>
        <strain evidence="7">DSM 44399</strain>
    </source>
</reference>
<keyword evidence="3 5" id="KW-1133">Transmembrane helix</keyword>
<dbReference type="InterPro" id="IPR022324">
    <property type="entry name" value="Bacilysin_exporter_BacE_put"/>
</dbReference>
<comment type="caution">
    <text evidence="6">The sequence shown here is derived from an EMBL/GenBank/DDBJ whole genome shotgun (WGS) entry which is preliminary data.</text>
</comment>
<dbReference type="PANTHER" id="PTHR23514:SF13">
    <property type="entry name" value="INNER MEMBRANE PROTEIN YBJJ"/>
    <property type="match status" value="1"/>
</dbReference>
<dbReference type="CDD" id="cd17393">
    <property type="entry name" value="MFS_MosC_like"/>
    <property type="match status" value="1"/>
</dbReference>
<feature type="transmembrane region" description="Helical" evidence="5">
    <location>
        <begin position="315"/>
        <end position="339"/>
    </location>
</feature>
<evidence type="ECO:0000313" key="7">
    <source>
        <dbReference type="Proteomes" id="UP001183176"/>
    </source>
</evidence>
<feature type="transmembrane region" description="Helical" evidence="5">
    <location>
        <begin position="53"/>
        <end position="76"/>
    </location>
</feature>
<dbReference type="PRINTS" id="PR01988">
    <property type="entry name" value="EXPORTERBACE"/>
</dbReference>
<dbReference type="SUPFAM" id="SSF103473">
    <property type="entry name" value="MFS general substrate transporter"/>
    <property type="match status" value="1"/>
</dbReference>
<gene>
    <name evidence="6" type="ORF">RM423_23275</name>
</gene>